<organism evidence="2 3">
    <name type="scientific">Liparis tanakae</name>
    <name type="common">Tanaka's snailfish</name>
    <dbReference type="NCBI Taxonomy" id="230148"/>
    <lineage>
        <taxon>Eukaryota</taxon>
        <taxon>Metazoa</taxon>
        <taxon>Chordata</taxon>
        <taxon>Craniata</taxon>
        <taxon>Vertebrata</taxon>
        <taxon>Euteleostomi</taxon>
        <taxon>Actinopterygii</taxon>
        <taxon>Neopterygii</taxon>
        <taxon>Teleostei</taxon>
        <taxon>Neoteleostei</taxon>
        <taxon>Acanthomorphata</taxon>
        <taxon>Eupercaria</taxon>
        <taxon>Perciformes</taxon>
        <taxon>Cottioidei</taxon>
        <taxon>Cottales</taxon>
        <taxon>Liparidae</taxon>
        <taxon>Liparis</taxon>
    </lineage>
</organism>
<evidence type="ECO:0000313" key="2">
    <source>
        <dbReference type="EMBL" id="TNN23317.1"/>
    </source>
</evidence>
<reference evidence="2 3" key="1">
    <citation type="submission" date="2019-03" db="EMBL/GenBank/DDBJ databases">
        <title>First draft genome of Liparis tanakae, snailfish: a comprehensive survey of snailfish specific genes.</title>
        <authorList>
            <person name="Kim W."/>
            <person name="Song I."/>
            <person name="Jeong J.-H."/>
            <person name="Kim D."/>
            <person name="Kim S."/>
            <person name="Ryu S."/>
            <person name="Song J.Y."/>
            <person name="Lee S.K."/>
        </authorList>
    </citation>
    <scope>NUCLEOTIDE SEQUENCE [LARGE SCALE GENOMIC DNA]</scope>
    <source>
        <tissue evidence="2">Muscle</tissue>
    </source>
</reference>
<accession>A0A4Z2E3M6</accession>
<name>A0A4Z2E3M6_9TELE</name>
<evidence type="ECO:0000313" key="3">
    <source>
        <dbReference type="Proteomes" id="UP000314294"/>
    </source>
</evidence>
<proteinExistence type="predicted"/>
<feature type="region of interest" description="Disordered" evidence="1">
    <location>
        <begin position="1"/>
        <end position="69"/>
    </location>
</feature>
<sequence length="69" mass="7623">MHIHSVGRVRAGDREEMWEELSPGGVATEPRSRCGQRPVTARDLRDGEAGGGCSTPRNTEFPERINSFL</sequence>
<protein>
    <submittedName>
        <fullName evidence="2">Uncharacterized protein</fullName>
    </submittedName>
</protein>
<dbReference type="EMBL" id="SRLO01018935">
    <property type="protein sequence ID" value="TNN23317.1"/>
    <property type="molecule type" value="Genomic_DNA"/>
</dbReference>
<gene>
    <name evidence="2" type="ORF">EYF80_066563</name>
</gene>
<comment type="caution">
    <text evidence="2">The sequence shown here is derived from an EMBL/GenBank/DDBJ whole genome shotgun (WGS) entry which is preliminary data.</text>
</comment>
<keyword evidence="3" id="KW-1185">Reference proteome</keyword>
<dbReference type="AlphaFoldDB" id="A0A4Z2E3M6"/>
<evidence type="ECO:0000256" key="1">
    <source>
        <dbReference type="SAM" id="MobiDB-lite"/>
    </source>
</evidence>
<dbReference type="Proteomes" id="UP000314294">
    <property type="component" value="Unassembled WGS sequence"/>
</dbReference>